<accession>X1IJU7</accession>
<evidence type="ECO:0000313" key="1">
    <source>
        <dbReference type="EMBL" id="GAH82686.1"/>
    </source>
</evidence>
<proteinExistence type="predicted"/>
<feature type="non-terminal residue" evidence="1">
    <location>
        <position position="1"/>
    </location>
</feature>
<sequence length="39" mass="4815">PDFLRHKSFETTRKYLKISKKRLFDKMEAIDKKTIFKIL</sequence>
<gene>
    <name evidence="1" type="ORF">S03H2_64939</name>
</gene>
<dbReference type="AlphaFoldDB" id="X1IJU7"/>
<organism evidence="1">
    <name type="scientific">marine sediment metagenome</name>
    <dbReference type="NCBI Taxonomy" id="412755"/>
    <lineage>
        <taxon>unclassified sequences</taxon>
        <taxon>metagenomes</taxon>
        <taxon>ecological metagenomes</taxon>
    </lineage>
</organism>
<comment type="caution">
    <text evidence="1">The sequence shown here is derived from an EMBL/GenBank/DDBJ whole genome shotgun (WGS) entry which is preliminary data.</text>
</comment>
<dbReference type="EMBL" id="BARU01042238">
    <property type="protein sequence ID" value="GAH82686.1"/>
    <property type="molecule type" value="Genomic_DNA"/>
</dbReference>
<protein>
    <submittedName>
        <fullName evidence="1">Uncharacterized protein</fullName>
    </submittedName>
</protein>
<reference evidence="1" key="1">
    <citation type="journal article" date="2014" name="Front. Microbiol.">
        <title>High frequency of phylogenetically diverse reductive dehalogenase-homologous genes in deep subseafloor sedimentary metagenomes.</title>
        <authorList>
            <person name="Kawai M."/>
            <person name="Futagami T."/>
            <person name="Toyoda A."/>
            <person name="Takaki Y."/>
            <person name="Nishi S."/>
            <person name="Hori S."/>
            <person name="Arai W."/>
            <person name="Tsubouchi T."/>
            <person name="Morono Y."/>
            <person name="Uchiyama I."/>
            <person name="Ito T."/>
            <person name="Fujiyama A."/>
            <person name="Inagaki F."/>
            <person name="Takami H."/>
        </authorList>
    </citation>
    <scope>NUCLEOTIDE SEQUENCE</scope>
    <source>
        <strain evidence="1">Expedition CK06-06</strain>
    </source>
</reference>
<name>X1IJU7_9ZZZZ</name>